<name>A0A653DU91_CALMS</name>
<sequence length="158" mass="17254">MENSIPHVPAMDCDRSVLPELLLGFVHLSDEVDEAFAGLGNPLFGPIGELELSDRPGRSVPGVRHFEFPQDVLRHVVLGDGVHHEALVAHRTFAGPVLMAFLLKKYVQGRLAVANLVESVLILLSRLNSCSIPEAFSPGSSCISLWMWPCRFRAGTSV</sequence>
<accession>A0A653DU91</accession>
<dbReference type="Proteomes" id="UP000410492">
    <property type="component" value="Unassembled WGS sequence"/>
</dbReference>
<organism evidence="1 2">
    <name type="scientific">Callosobruchus maculatus</name>
    <name type="common">Southern cowpea weevil</name>
    <name type="synonym">Pulse bruchid</name>
    <dbReference type="NCBI Taxonomy" id="64391"/>
    <lineage>
        <taxon>Eukaryota</taxon>
        <taxon>Metazoa</taxon>
        <taxon>Ecdysozoa</taxon>
        <taxon>Arthropoda</taxon>
        <taxon>Hexapoda</taxon>
        <taxon>Insecta</taxon>
        <taxon>Pterygota</taxon>
        <taxon>Neoptera</taxon>
        <taxon>Endopterygota</taxon>
        <taxon>Coleoptera</taxon>
        <taxon>Polyphaga</taxon>
        <taxon>Cucujiformia</taxon>
        <taxon>Chrysomeloidea</taxon>
        <taxon>Chrysomelidae</taxon>
        <taxon>Bruchinae</taxon>
        <taxon>Bruchini</taxon>
        <taxon>Callosobruchus</taxon>
    </lineage>
</organism>
<keyword evidence="2" id="KW-1185">Reference proteome</keyword>
<dbReference type="AlphaFoldDB" id="A0A653DU91"/>
<protein>
    <submittedName>
        <fullName evidence="1">Uncharacterized protein</fullName>
    </submittedName>
</protein>
<reference evidence="1 2" key="1">
    <citation type="submission" date="2019-01" db="EMBL/GenBank/DDBJ databases">
        <authorList>
            <person name="Sayadi A."/>
        </authorList>
    </citation>
    <scope>NUCLEOTIDE SEQUENCE [LARGE SCALE GENOMIC DNA]</scope>
</reference>
<evidence type="ECO:0000313" key="1">
    <source>
        <dbReference type="EMBL" id="VEN63796.1"/>
    </source>
</evidence>
<gene>
    <name evidence="1" type="ORF">CALMAC_LOCUS20513</name>
</gene>
<evidence type="ECO:0000313" key="2">
    <source>
        <dbReference type="Proteomes" id="UP000410492"/>
    </source>
</evidence>
<dbReference type="EMBL" id="CAACVG010014851">
    <property type="protein sequence ID" value="VEN63796.1"/>
    <property type="molecule type" value="Genomic_DNA"/>
</dbReference>
<proteinExistence type="predicted"/>